<evidence type="ECO:0000256" key="1">
    <source>
        <dbReference type="SAM" id="MobiDB-lite"/>
    </source>
</evidence>
<sequence>MRSRARAWVLGSLSVVVTAACGDSGGEESEAPAEDEVGSTDTDTETETGTETETDTETGTDTGEASLLRTVTVTLDGEPVEGATVIQGGTGEPYFTDAAGQVVVTLDDTIPGDLALMATHPEARTIGQSVYVDPALAQDALLFELTRIAVGDNELYPYSPPGVPGDNGTTAECGHCHVRMKLDWYDSPHRQSASNPAVQDVYAGAAAALDDQASCEAAGGSWWSGLVPGSAEQAPRCYLGAGALPDLNPDCGQDAACDTVATEFGQCADCHAPAIEGPAGGRSLLEATGTAYEAGVHCDLCHKVEGVEPGAAAGVAGWLHLNRPLERSDKIGLGEWEVLTFGPYVDVPNPRMGASPRTHFLTGEFCGSCHQLDQQALVPGTSLDPGRWPEGTLPVHSTYEEWKAGPFGDIAPCSSCHMPAETEYANSADLTADFFAMQGVARGWVRPPGATRRHSWVGPRTPSSGMLELAAAVFIDASVEGGVLTAELTVRNVGAGHAIPTGEPLRSMLLFVSARCGDEALAAVGGDVVPDFGGALDRQPSPADWSSWPGAEVGDVVRVLDALGWVDYEGFGPFGDGSFDAAAKGLPRYGFVGQATVVAVNGDQVSFDQPLPAGDLAVRGRPAPLSGGDATVPEAVAGAPGFGFARVLADAEGATMAPHHRAVDVRSDNRLLPQTEWTSTHLFESACAEPVVEATLVHRAYPVALATERGWDNPQQVMVEVSL</sequence>
<gene>
    <name evidence="3" type="ORF">PPSIR1_25351</name>
</gene>
<dbReference type="OrthoDB" id="224473at2"/>
<dbReference type="RefSeq" id="WP_006969783.1">
    <property type="nucleotide sequence ID" value="NZ_ABCS01000006.1"/>
</dbReference>
<dbReference type="Gene3D" id="1.10.1130.10">
    <property type="entry name" value="Flavocytochrome C3, Chain A"/>
    <property type="match status" value="1"/>
</dbReference>
<feature type="compositionally biased region" description="Acidic residues" evidence="1">
    <location>
        <begin position="25"/>
        <end position="58"/>
    </location>
</feature>
<protein>
    <submittedName>
        <fullName evidence="3">Uncharacterized protein</fullName>
    </submittedName>
</protein>
<dbReference type="STRING" id="391625.PPSIR1_25351"/>
<feature type="region of interest" description="Disordered" evidence="1">
    <location>
        <begin position="22"/>
        <end position="64"/>
    </location>
</feature>
<dbReference type="SUPFAM" id="SSF48695">
    <property type="entry name" value="Multiheme cytochromes"/>
    <property type="match status" value="1"/>
</dbReference>
<dbReference type="PROSITE" id="PS51257">
    <property type="entry name" value="PROKAR_LIPOPROTEIN"/>
    <property type="match status" value="1"/>
</dbReference>
<dbReference type="eggNOG" id="ENOG5030IY3">
    <property type="taxonomic scope" value="Bacteria"/>
</dbReference>
<keyword evidence="2" id="KW-0732">Signal</keyword>
<organism evidence="3 4">
    <name type="scientific">Plesiocystis pacifica SIR-1</name>
    <dbReference type="NCBI Taxonomy" id="391625"/>
    <lineage>
        <taxon>Bacteria</taxon>
        <taxon>Pseudomonadati</taxon>
        <taxon>Myxococcota</taxon>
        <taxon>Polyangia</taxon>
        <taxon>Nannocystales</taxon>
        <taxon>Nannocystaceae</taxon>
        <taxon>Plesiocystis</taxon>
    </lineage>
</organism>
<evidence type="ECO:0000313" key="4">
    <source>
        <dbReference type="Proteomes" id="UP000005801"/>
    </source>
</evidence>
<dbReference type="AlphaFoldDB" id="A6FZ84"/>
<keyword evidence="4" id="KW-1185">Reference proteome</keyword>
<dbReference type="EMBL" id="ABCS01000006">
    <property type="protein sequence ID" value="EDM80968.1"/>
    <property type="molecule type" value="Genomic_DNA"/>
</dbReference>
<dbReference type="Proteomes" id="UP000005801">
    <property type="component" value="Unassembled WGS sequence"/>
</dbReference>
<accession>A6FZ84</accession>
<comment type="caution">
    <text evidence="3">The sequence shown here is derived from an EMBL/GenBank/DDBJ whole genome shotgun (WGS) entry which is preliminary data.</text>
</comment>
<proteinExistence type="predicted"/>
<dbReference type="InterPro" id="IPR036280">
    <property type="entry name" value="Multihaem_cyt_sf"/>
</dbReference>
<reference evidence="3 4" key="1">
    <citation type="submission" date="2007-06" db="EMBL/GenBank/DDBJ databases">
        <authorList>
            <person name="Shimkets L."/>
            <person name="Ferriera S."/>
            <person name="Johnson J."/>
            <person name="Kravitz S."/>
            <person name="Beeson K."/>
            <person name="Sutton G."/>
            <person name="Rogers Y.-H."/>
            <person name="Friedman R."/>
            <person name="Frazier M."/>
            <person name="Venter J.C."/>
        </authorList>
    </citation>
    <scope>NUCLEOTIDE SEQUENCE [LARGE SCALE GENOMIC DNA]</scope>
    <source>
        <strain evidence="3 4">SIR-1</strain>
    </source>
</reference>
<name>A6FZ84_9BACT</name>
<feature type="chain" id="PRO_5002696988" evidence="2">
    <location>
        <begin position="20"/>
        <end position="723"/>
    </location>
</feature>
<evidence type="ECO:0000256" key="2">
    <source>
        <dbReference type="SAM" id="SignalP"/>
    </source>
</evidence>
<feature type="signal peptide" evidence="2">
    <location>
        <begin position="1"/>
        <end position="19"/>
    </location>
</feature>
<evidence type="ECO:0000313" key="3">
    <source>
        <dbReference type="EMBL" id="EDM80968.1"/>
    </source>
</evidence>